<dbReference type="STRING" id="1343740.M271_21660"/>
<name>A0A0A0NF48_STRRN</name>
<organism evidence="1 2">
    <name type="scientific">Streptomyces rapamycinicus (strain ATCC 29253 / DSM 41530 / NRRL 5491 / AYB-994)</name>
    <name type="common">Streptomyces hygroscopicus (strain ATCC 29253)</name>
    <dbReference type="NCBI Taxonomy" id="1343740"/>
    <lineage>
        <taxon>Bacteria</taxon>
        <taxon>Bacillati</taxon>
        <taxon>Actinomycetota</taxon>
        <taxon>Actinomycetes</taxon>
        <taxon>Kitasatosporales</taxon>
        <taxon>Streptomycetaceae</taxon>
        <taxon>Streptomyces</taxon>
        <taxon>Streptomyces violaceusniger group</taxon>
    </lineage>
</organism>
<comment type="caution">
    <text evidence="1">The sequence shown here is derived from an EMBL/GenBank/DDBJ whole genome shotgun (WGS) entry which is preliminary data.</text>
</comment>
<accession>A0A0A0NF48</accession>
<dbReference type="EMBL" id="QYCY01000001">
    <property type="protein sequence ID" value="RLV81087.1"/>
    <property type="molecule type" value="Genomic_DNA"/>
</dbReference>
<dbReference type="RefSeq" id="WP_020869295.1">
    <property type="nucleotide sequence ID" value="NC_022785.1"/>
</dbReference>
<evidence type="ECO:0008006" key="3">
    <source>
        <dbReference type="Google" id="ProtNLM"/>
    </source>
</evidence>
<proteinExistence type="predicted"/>
<dbReference type="KEGG" id="src:M271_21660"/>
<reference evidence="1 2" key="1">
    <citation type="journal article" date="2018" name="J. Biol. Chem.">
        <title>Discovery of the actinoplanic acid pathway in Streptomyces rapamycinicus reveals a genetically conserved synergism with rapamycin.</title>
        <authorList>
            <person name="Mrak P."/>
            <person name="Krastel P."/>
            <person name="Pivk Lukancic P."/>
            <person name="Tao J."/>
            <person name="Pistorius D."/>
            <person name="Moore C.M."/>
        </authorList>
    </citation>
    <scope>NUCLEOTIDE SEQUENCE [LARGE SCALE GENOMIC DNA]</scope>
    <source>
        <strain evidence="1 2">NRRL 5491</strain>
    </source>
</reference>
<dbReference type="Gene3D" id="3.40.50.1820">
    <property type="entry name" value="alpha/beta hydrolase"/>
    <property type="match status" value="1"/>
</dbReference>
<dbReference type="SUPFAM" id="SSF53474">
    <property type="entry name" value="alpha/beta-Hydrolases"/>
    <property type="match status" value="1"/>
</dbReference>
<dbReference type="AlphaFoldDB" id="A0A0A0NF48"/>
<dbReference type="eggNOG" id="ENOG5033W4E">
    <property type="taxonomic scope" value="Bacteria"/>
</dbReference>
<dbReference type="ESTHER" id="strrn-a0a0a0nf48">
    <property type="family name" value="Dieckmann_Cyclase"/>
</dbReference>
<dbReference type="InterPro" id="IPR029058">
    <property type="entry name" value="AB_hydrolase_fold"/>
</dbReference>
<evidence type="ECO:0000313" key="1">
    <source>
        <dbReference type="EMBL" id="RLV81087.1"/>
    </source>
</evidence>
<dbReference type="HOGENOM" id="CLU_1030240_0_0_11"/>
<sequence length="270" mass="29013">MAATNSWRTLKEGADGLVLAIDYPFTGRPEAGFPELAPQLDIDYALWESVPPGTGNETALTADGYLDRWHADVRTGGLPVRAVFGFCAGSVYAAALADRITAEQPEAPRVILFDPESPNAVTVYWQFHKVIEGLGVVLRPEEVAEAQQAGQRVSDGATDLGRLRDQLLGVFGEWAGVAFDRAGLDEVRRAEFTATVTAFMTYLVAAAGIDTREGWPGATAISSTTSTNGLNLLPEAERPAKVAREIRFDLAHADLLRSADVAKTVADLLR</sequence>
<evidence type="ECO:0000313" key="2">
    <source>
        <dbReference type="Proteomes" id="UP000281594"/>
    </source>
</evidence>
<protein>
    <recommendedName>
        <fullName evidence="3">Thioesterase domain-containing protein</fullName>
    </recommendedName>
</protein>
<gene>
    <name evidence="1" type="ORF">D3C57_121920</name>
</gene>
<dbReference type="Proteomes" id="UP000281594">
    <property type="component" value="Unassembled WGS sequence"/>
</dbReference>